<dbReference type="Gene3D" id="1.10.1740.10">
    <property type="match status" value="1"/>
</dbReference>
<dbReference type="GO" id="GO:0016987">
    <property type="term" value="F:sigma factor activity"/>
    <property type="evidence" value="ECO:0007669"/>
    <property type="project" value="UniProtKB-KW"/>
</dbReference>
<dbReference type="InterPro" id="IPR013249">
    <property type="entry name" value="RNA_pol_sigma70_r4_t2"/>
</dbReference>
<dbReference type="GO" id="GO:0006352">
    <property type="term" value="P:DNA-templated transcription initiation"/>
    <property type="evidence" value="ECO:0007669"/>
    <property type="project" value="InterPro"/>
</dbReference>
<proteinExistence type="inferred from homology"/>
<evidence type="ECO:0000313" key="7">
    <source>
        <dbReference type="EMBL" id="WEK38122.1"/>
    </source>
</evidence>
<dbReference type="InterPro" id="IPR007627">
    <property type="entry name" value="RNA_pol_sigma70_r2"/>
</dbReference>
<evidence type="ECO:0000313" key="8">
    <source>
        <dbReference type="Proteomes" id="UP001220610"/>
    </source>
</evidence>
<dbReference type="CDD" id="cd06171">
    <property type="entry name" value="Sigma70_r4"/>
    <property type="match status" value="1"/>
</dbReference>
<gene>
    <name evidence="7" type="ORF">P0Y53_11500</name>
</gene>
<reference evidence="7" key="1">
    <citation type="submission" date="2023-03" db="EMBL/GenBank/DDBJ databases">
        <title>Andean soil-derived lignocellulolytic bacterial consortium as a source of novel taxa and putative plastic-active enzymes.</title>
        <authorList>
            <person name="Diaz-Garcia L."/>
            <person name="Chuvochina M."/>
            <person name="Feuerriegel G."/>
            <person name="Bunk B."/>
            <person name="Sproer C."/>
            <person name="Streit W.R."/>
            <person name="Rodriguez L.M."/>
            <person name="Overmann J."/>
            <person name="Jimenez D.J."/>
        </authorList>
    </citation>
    <scope>NUCLEOTIDE SEQUENCE</scope>
    <source>
        <strain evidence="7">MAG 7</strain>
    </source>
</reference>
<dbReference type="SUPFAM" id="SSF88946">
    <property type="entry name" value="Sigma2 domain of RNA polymerase sigma factors"/>
    <property type="match status" value="1"/>
</dbReference>
<sequence length="201" mass="22998">MIAAGKYPEAELLQLAASGEEPAFTELFRLYQYRLFGFIYKMTGSADMAEDIVQEVFLKLWQNRQELGAIQQFSAYLFRMAQNQAINAFKRMARETLILAELQQSVHPQPDAADTLAARQLEETLKKLISQLPPQQQLIYLLSREQGLKHEEIAERLRIAPGTVKNHMIQALRTLRQQLTNYPGASLFLLHFISVATAFEK</sequence>
<dbReference type="EMBL" id="CP119311">
    <property type="protein sequence ID" value="WEK38122.1"/>
    <property type="molecule type" value="Genomic_DNA"/>
</dbReference>
<feature type="domain" description="RNA polymerase sigma factor 70 region 4 type 2" evidence="6">
    <location>
        <begin position="124"/>
        <end position="175"/>
    </location>
</feature>
<evidence type="ECO:0000259" key="6">
    <source>
        <dbReference type="Pfam" id="PF08281"/>
    </source>
</evidence>
<dbReference type="GO" id="GO:0003677">
    <property type="term" value="F:DNA binding"/>
    <property type="evidence" value="ECO:0007669"/>
    <property type="project" value="InterPro"/>
</dbReference>
<dbReference type="PANTHER" id="PTHR43133:SF46">
    <property type="entry name" value="RNA POLYMERASE SIGMA-70 FACTOR ECF SUBFAMILY"/>
    <property type="match status" value="1"/>
</dbReference>
<evidence type="ECO:0000256" key="3">
    <source>
        <dbReference type="ARBA" id="ARBA00023082"/>
    </source>
</evidence>
<dbReference type="Gene3D" id="1.10.10.10">
    <property type="entry name" value="Winged helix-like DNA-binding domain superfamily/Winged helix DNA-binding domain"/>
    <property type="match status" value="1"/>
</dbReference>
<dbReference type="InterPro" id="IPR013324">
    <property type="entry name" value="RNA_pol_sigma_r3/r4-like"/>
</dbReference>
<evidence type="ECO:0000256" key="4">
    <source>
        <dbReference type="ARBA" id="ARBA00023163"/>
    </source>
</evidence>
<protein>
    <submittedName>
        <fullName evidence="7">RNA polymerase sigma-70 factor</fullName>
    </submittedName>
</protein>
<dbReference type="InterPro" id="IPR014284">
    <property type="entry name" value="RNA_pol_sigma-70_dom"/>
</dbReference>
<dbReference type="InterPro" id="IPR039425">
    <property type="entry name" value="RNA_pol_sigma-70-like"/>
</dbReference>
<dbReference type="InterPro" id="IPR036388">
    <property type="entry name" value="WH-like_DNA-bd_sf"/>
</dbReference>
<dbReference type="NCBIfam" id="TIGR02985">
    <property type="entry name" value="Sig70_bacteroi1"/>
    <property type="match status" value="1"/>
</dbReference>
<dbReference type="SUPFAM" id="SSF88659">
    <property type="entry name" value="Sigma3 and sigma4 domains of RNA polymerase sigma factors"/>
    <property type="match status" value="1"/>
</dbReference>
<name>A0AAJ6BJB9_9BACT</name>
<comment type="similarity">
    <text evidence="1">Belongs to the sigma-70 factor family. ECF subfamily.</text>
</comment>
<dbReference type="Proteomes" id="UP001220610">
    <property type="component" value="Chromosome"/>
</dbReference>
<keyword evidence="2" id="KW-0805">Transcription regulation</keyword>
<keyword evidence="4" id="KW-0804">Transcription</keyword>
<dbReference type="NCBIfam" id="TIGR02937">
    <property type="entry name" value="sigma70-ECF"/>
    <property type="match status" value="1"/>
</dbReference>
<accession>A0AAJ6BJB9</accession>
<dbReference type="InterPro" id="IPR013325">
    <property type="entry name" value="RNA_pol_sigma_r2"/>
</dbReference>
<evidence type="ECO:0000256" key="1">
    <source>
        <dbReference type="ARBA" id="ARBA00010641"/>
    </source>
</evidence>
<evidence type="ECO:0000256" key="2">
    <source>
        <dbReference type="ARBA" id="ARBA00023015"/>
    </source>
</evidence>
<keyword evidence="3" id="KW-0731">Sigma factor</keyword>
<organism evidence="7 8">
    <name type="scientific">Candidatus Pseudobacter hemicellulosilyticus</name>
    <dbReference type="NCBI Taxonomy" id="3121375"/>
    <lineage>
        <taxon>Bacteria</taxon>
        <taxon>Pseudomonadati</taxon>
        <taxon>Bacteroidota</taxon>
        <taxon>Chitinophagia</taxon>
        <taxon>Chitinophagales</taxon>
        <taxon>Chitinophagaceae</taxon>
        <taxon>Pseudobacter</taxon>
    </lineage>
</organism>
<evidence type="ECO:0000259" key="5">
    <source>
        <dbReference type="Pfam" id="PF04542"/>
    </source>
</evidence>
<dbReference type="PANTHER" id="PTHR43133">
    <property type="entry name" value="RNA POLYMERASE ECF-TYPE SIGMA FACTO"/>
    <property type="match status" value="1"/>
</dbReference>
<dbReference type="InterPro" id="IPR014327">
    <property type="entry name" value="RNA_pol_sigma70_bacteroid"/>
</dbReference>
<dbReference type="Pfam" id="PF04542">
    <property type="entry name" value="Sigma70_r2"/>
    <property type="match status" value="1"/>
</dbReference>
<dbReference type="Pfam" id="PF08281">
    <property type="entry name" value="Sigma70_r4_2"/>
    <property type="match status" value="1"/>
</dbReference>
<feature type="domain" description="RNA polymerase sigma-70 region 2" evidence="5">
    <location>
        <begin position="27"/>
        <end position="94"/>
    </location>
</feature>
<dbReference type="AlphaFoldDB" id="A0AAJ6BJB9"/>